<dbReference type="InterPro" id="IPR011663">
    <property type="entry name" value="UTRA"/>
</dbReference>
<evidence type="ECO:0000259" key="4">
    <source>
        <dbReference type="PROSITE" id="PS50949"/>
    </source>
</evidence>
<dbReference type="GO" id="GO:0003700">
    <property type="term" value="F:DNA-binding transcription factor activity"/>
    <property type="evidence" value="ECO:0007669"/>
    <property type="project" value="InterPro"/>
</dbReference>
<dbReference type="AlphaFoldDB" id="A0A5D0NFU0"/>
<evidence type="ECO:0000256" key="2">
    <source>
        <dbReference type="ARBA" id="ARBA00023125"/>
    </source>
</evidence>
<evidence type="ECO:0000313" key="6">
    <source>
        <dbReference type="Proteomes" id="UP000323380"/>
    </source>
</evidence>
<name>A0A5D0NFU0_9ACTN</name>
<proteinExistence type="predicted"/>
<dbReference type="PROSITE" id="PS50949">
    <property type="entry name" value="HTH_GNTR"/>
    <property type="match status" value="1"/>
</dbReference>
<feature type="domain" description="HTH gntR-type" evidence="4">
    <location>
        <begin position="5"/>
        <end position="73"/>
    </location>
</feature>
<dbReference type="STRING" id="1220554.GCA_001552135_00049"/>
<dbReference type="PANTHER" id="PTHR44846:SF17">
    <property type="entry name" value="GNTR-FAMILY TRANSCRIPTIONAL REGULATOR"/>
    <property type="match status" value="1"/>
</dbReference>
<gene>
    <name evidence="5" type="ORF">FXF69_25825</name>
</gene>
<dbReference type="InterPro" id="IPR036388">
    <property type="entry name" value="WH-like_DNA-bd_sf"/>
</dbReference>
<evidence type="ECO:0000256" key="3">
    <source>
        <dbReference type="ARBA" id="ARBA00023163"/>
    </source>
</evidence>
<dbReference type="PRINTS" id="PR00035">
    <property type="entry name" value="HTHGNTR"/>
</dbReference>
<evidence type="ECO:0000256" key="1">
    <source>
        <dbReference type="ARBA" id="ARBA00023015"/>
    </source>
</evidence>
<dbReference type="EMBL" id="VSFG01000006">
    <property type="protein sequence ID" value="TYB43262.1"/>
    <property type="molecule type" value="Genomic_DNA"/>
</dbReference>
<dbReference type="InterPro" id="IPR050679">
    <property type="entry name" value="Bact_HTH_transcr_reg"/>
</dbReference>
<keyword evidence="3" id="KW-0804">Transcription</keyword>
<dbReference type="GO" id="GO:0045892">
    <property type="term" value="P:negative regulation of DNA-templated transcription"/>
    <property type="evidence" value="ECO:0007669"/>
    <property type="project" value="TreeGrafter"/>
</dbReference>
<protein>
    <submittedName>
        <fullName evidence="5">GntR family transcriptional regulator</fullName>
    </submittedName>
</protein>
<reference evidence="5 6" key="1">
    <citation type="submission" date="2019-08" db="EMBL/GenBank/DDBJ databases">
        <title>Actinomadura sp. nov. CYP1-5 isolated from mountain soil.</title>
        <authorList>
            <person name="Songsumanus A."/>
            <person name="Kuncharoen N."/>
            <person name="Kudo T."/>
            <person name="Yuki M."/>
            <person name="Igarashi Y."/>
            <person name="Tanasupawat S."/>
        </authorList>
    </citation>
    <scope>NUCLEOTIDE SEQUENCE [LARGE SCALE GENOMIC DNA]</scope>
    <source>
        <strain evidence="5 6">JCM 14158</strain>
    </source>
</reference>
<evidence type="ECO:0000313" key="5">
    <source>
        <dbReference type="EMBL" id="TYB43262.1"/>
    </source>
</evidence>
<dbReference type="SUPFAM" id="SSF64288">
    <property type="entry name" value="Chorismate lyase-like"/>
    <property type="match status" value="1"/>
</dbReference>
<dbReference type="PANTHER" id="PTHR44846">
    <property type="entry name" value="MANNOSYL-D-GLYCERATE TRANSPORT/METABOLISM SYSTEM REPRESSOR MNGR-RELATED"/>
    <property type="match status" value="1"/>
</dbReference>
<dbReference type="GO" id="GO:0003677">
    <property type="term" value="F:DNA binding"/>
    <property type="evidence" value="ECO:0007669"/>
    <property type="project" value="UniProtKB-KW"/>
</dbReference>
<dbReference type="CDD" id="cd07377">
    <property type="entry name" value="WHTH_GntR"/>
    <property type="match status" value="1"/>
</dbReference>
<keyword evidence="1" id="KW-0805">Transcription regulation</keyword>
<accession>A0A5D0NFU0</accession>
<sequence>MADRIPKYVEIAQDLRARIEDGTLPPAAQLPTEKDLVEHWGVSANTIKKAVNELRQQGLVETVPQKGSFVAEPTAPFVITLNHMDLGEENPPGRGFGGGEGKAFMAEARRQNHAAHSSKPEVKVEDAEEPQMKALGIAPVAPGQPRPQVVRRSQQRFVDGKANSLQHSYFKLELAIEAQALLKSADIEEGTVAYLQSCGHVQTGYEDVFDARQPSEEELKFFGLSRGSLAVIEHRRTAYDQNGEPFRLTVTIYKPGTNRIRFIAGEVPVEVWERGS</sequence>
<keyword evidence="6" id="KW-1185">Reference proteome</keyword>
<dbReference type="Proteomes" id="UP000323380">
    <property type="component" value="Unassembled WGS sequence"/>
</dbReference>
<dbReference type="InterPro" id="IPR000524">
    <property type="entry name" value="Tscrpt_reg_HTH_GntR"/>
</dbReference>
<dbReference type="Gene3D" id="3.40.1410.10">
    <property type="entry name" value="Chorismate lyase-like"/>
    <property type="match status" value="1"/>
</dbReference>
<dbReference type="SMART" id="SM00866">
    <property type="entry name" value="UTRA"/>
    <property type="match status" value="1"/>
</dbReference>
<dbReference type="InterPro" id="IPR028978">
    <property type="entry name" value="Chorismate_lyase_/UTRA_dom_sf"/>
</dbReference>
<comment type="caution">
    <text evidence="5">The sequence shown here is derived from an EMBL/GenBank/DDBJ whole genome shotgun (WGS) entry which is preliminary data.</text>
</comment>
<dbReference type="Pfam" id="PF00392">
    <property type="entry name" value="GntR"/>
    <property type="match status" value="1"/>
</dbReference>
<organism evidence="5 6">
    <name type="scientific">Actinomadura chibensis</name>
    <dbReference type="NCBI Taxonomy" id="392828"/>
    <lineage>
        <taxon>Bacteria</taxon>
        <taxon>Bacillati</taxon>
        <taxon>Actinomycetota</taxon>
        <taxon>Actinomycetes</taxon>
        <taxon>Streptosporangiales</taxon>
        <taxon>Thermomonosporaceae</taxon>
        <taxon>Actinomadura</taxon>
    </lineage>
</organism>
<dbReference type="SMART" id="SM00345">
    <property type="entry name" value="HTH_GNTR"/>
    <property type="match status" value="1"/>
</dbReference>
<dbReference type="InterPro" id="IPR036390">
    <property type="entry name" value="WH_DNA-bd_sf"/>
</dbReference>
<dbReference type="RefSeq" id="WP_067883812.1">
    <property type="nucleotide sequence ID" value="NZ_VSFG01000006.1"/>
</dbReference>
<dbReference type="Pfam" id="PF07702">
    <property type="entry name" value="UTRA"/>
    <property type="match status" value="1"/>
</dbReference>
<dbReference type="SUPFAM" id="SSF46785">
    <property type="entry name" value="Winged helix' DNA-binding domain"/>
    <property type="match status" value="1"/>
</dbReference>
<dbReference type="Gene3D" id="1.10.10.10">
    <property type="entry name" value="Winged helix-like DNA-binding domain superfamily/Winged helix DNA-binding domain"/>
    <property type="match status" value="1"/>
</dbReference>
<keyword evidence="2" id="KW-0238">DNA-binding</keyword>